<dbReference type="EMBL" id="JANFXK010000014">
    <property type="protein sequence ID" value="MCQ4637575.1"/>
    <property type="molecule type" value="Genomic_DNA"/>
</dbReference>
<feature type="transmembrane region" description="Helical" evidence="1">
    <location>
        <begin position="180"/>
        <end position="204"/>
    </location>
</feature>
<reference evidence="2 3" key="1">
    <citation type="submission" date="2022-06" db="EMBL/GenBank/DDBJ databases">
        <title>Isolation of gut microbiota from human fecal samples.</title>
        <authorList>
            <person name="Pamer E.G."/>
            <person name="Barat B."/>
            <person name="Waligurski E."/>
            <person name="Medina S."/>
            <person name="Paddock L."/>
            <person name="Mostad J."/>
        </authorList>
    </citation>
    <scope>NUCLEOTIDE SEQUENCE [LARGE SCALE GENOMIC DNA]</scope>
    <source>
        <strain evidence="2 3">SL.3.17</strain>
    </source>
</reference>
<name>A0ABT1RQU8_9FIRM</name>
<evidence type="ECO:0000256" key="1">
    <source>
        <dbReference type="SAM" id="Phobius"/>
    </source>
</evidence>
<feature type="transmembrane region" description="Helical" evidence="1">
    <location>
        <begin position="144"/>
        <end position="173"/>
    </location>
</feature>
<gene>
    <name evidence="2" type="ORF">NE619_12645</name>
</gene>
<comment type="caution">
    <text evidence="2">The sequence shown here is derived from an EMBL/GenBank/DDBJ whole genome shotgun (WGS) entry which is preliminary data.</text>
</comment>
<protein>
    <submittedName>
        <fullName evidence="2">ABC transporter permease</fullName>
    </submittedName>
</protein>
<sequence length="237" mass="25891">MNKLIALELKRNGLRSYNLAVIIITAVMLLLLYLLAAIPKIDPAENELAMFMSYKSLLGLTNIICMVAFMILSSAMSAKFIVEEYSGKRAALLFSYPVARWRILRAKLTMVFLYTAASMLLCGMIALGVFFSTESVFHLCADQLTIGIVCNGLLSLLLYSLAAGVWGMVALWFGFCKQSVIVTIIAAVIFSVILCQLMSAAFILNPLMSAAIVLVSGLACVIFVLSSLKRKISCMEV</sequence>
<feature type="transmembrane region" description="Helical" evidence="1">
    <location>
        <begin position="210"/>
        <end position="228"/>
    </location>
</feature>
<feature type="transmembrane region" description="Helical" evidence="1">
    <location>
        <begin position="58"/>
        <end position="82"/>
    </location>
</feature>
<keyword evidence="1" id="KW-0812">Transmembrane</keyword>
<proteinExistence type="predicted"/>
<feature type="transmembrane region" description="Helical" evidence="1">
    <location>
        <begin position="20"/>
        <end position="38"/>
    </location>
</feature>
<evidence type="ECO:0000313" key="3">
    <source>
        <dbReference type="Proteomes" id="UP001524502"/>
    </source>
</evidence>
<keyword evidence="1" id="KW-0472">Membrane</keyword>
<organism evidence="2 3">
    <name type="scientific">Anaerovorax odorimutans</name>
    <dbReference type="NCBI Taxonomy" id="109327"/>
    <lineage>
        <taxon>Bacteria</taxon>
        <taxon>Bacillati</taxon>
        <taxon>Bacillota</taxon>
        <taxon>Clostridia</taxon>
        <taxon>Peptostreptococcales</taxon>
        <taxon>Anaerovoracaceae</taxon>
        <taxon>Anaerovorax</taxon>
    </lineage>
</organism>
<keyword evidence="1" id="KW-1133">Transmembrane helix</keyword>
<feature type="transmembrane region" description="Helical" evidence="1">
    <location>
        <begin position="111"/>
        <end position="132"/>
    </location>
</feature>
<dbReference type="RefSeq" id="WP_256132762.1">
    <property type="nucleotide sequence ID" value="NZ_JANFXK010000014.1"/>
</dbReference>
<dbReference type="Proteomes" id="UP001524502">
    <property type="component" value="Unassembled WGS sequence"/>
</dbReference>
<evidence type="ECO:0000313" key="2">
    <source>
        <dbReference type="EMBL" id="MCQ4637575.1"/>
    </source>
</evidence>
<accession>A0ABT1RQU8</accession>
<keyword evidence="3" id="KW-1185">Reference proteome</keyword>